<reference evidence="1 2" key="1">
    <citation type="submission" date="2014-08" db="EMBL/GenBank/DDBJ databases">
        <title>Genome sequences of NCPPB Pectobacterium isolates.</title>
        <authorList>
            <person name="Glover R.H."/>
            <person name="Sapp M."/>
            <person name="Elphinstone J."/>
        </authorList>
    </citation>
    <scope>NUCLEOTIDE SEQUENCE [LARGE SCALE GENOMIC DNA]</scope>
    <source>
        <strain evidence="1 2">NCPPB 2795</strain>
    </source>
</reference>
<dbReference type="EMBL" id="JQHM01000010">
    <property type="protein sequence ID" value="KFX03069.1"/>
    <property type="molecule type" value="Genomic_DNA"/>
</dbReference>
<gene>
    <name evidence="1" type="ORF">KP22_16815</name>
</gene>
<comment type="caution">
    <text evidence="1">The sequence shown here is derived from an EMBL/GenBank/DDBJ whole genome shotgun (WGS) entry which is preliminary data.</text>
</comment>
<dbReference type="STRING" id="55207.KP22_16815"/>
<evidence type="ECO:0000313" key="1">
    <source>
        <dbReference type="EMBL" id="KFX03069.1"/>
    </source>
</evidence>
<protein>
    <submittedName>
        <fullName evidence="1">Uncharacterized protein</fullName>
    </submittedName>
</protein>
<dbReference type="AlphaFoldDB" id="A0A093RRH0"/>
<evidence type="ECO:0000313" key="2">
    <source>
        <dbReference type="Proteomes" id="UP000032874"/>
    </source>
</evidence>
<accession>A0A093RRH0</accession>
<dbReference type="eggNOG" id="ENOG5033AXT">
    <property type="taxonomic scope" value="Bacteria"/>
</dbReference>
<name>A0A093RRH0_9GAMM</name>
<dbReference type="RefSeq" id="WP_039325241.1">
    <property type="nucleotide sequence ID" value="NZ_JQHM01000010.1"/>
</dbReference>
<sequence length="199" mass="22908">MNEISQKGGYRSTNTQNIFNNSSLDIVRSPSIFMNLVSIISSGDYLHDNSSSDDYASYDIDDKIDHNDVIKYRDKIEDYYLYNGMIEKSYIALNEKIPTAREKALGRINSCYKDCVGEIKIKNKENLKKITNKEERKNFERELIKTNSDDIIACVIEHVRQTCITSIDAGTVTIEEIEMHAEYIVFHAFVECKVLEKPV</sequence>
<proteinExistence type="predicted"/>
<organism evidence="1 2">
    <name type="scientific">Pectobacterium betavasculorum</name>
    <dbReference type="NCBI Taxonomy" id="55207"/>
    <lineage>
        <taxon>Bacteria</taxon>
        <taxon>Pseudomonadati</taxon>
        <taxon>Pseudomonadota</taxon>
        <taxon>Gammaproteobacteria</taxon>
        <taxon>Enterobacterales</taxon>
        <taxon>Pectobacteriaceae</taxon>
        <taxon>Pectobacterium</taxon>
    </lineage>
</organism>
<dbReference type="Proteomes" id="UP000032874">
    <property type="component" value="Unassembled WGS sequence"/>
</dbReference>